<dbReference type="AlphaFoldDB" id="A0A6M3IH44"/>
<accession>A0A6M3IH44</accession>
<reference evidence="1" key="1">
    <citation type="submission" date="2020-03" db="EMBL/GenBank/DDBJ databases">
        <title>The deep terrestrial virosphere.</title>
        <authorList>
            <person name="Holmfeldt K."/>
            <person name="Nilsson E."/>
            <person name="Simone D."/>
            <person name="Lopez-Fernandez M."/>
            <person name="Wu X."/>
            <person name="de Brujin I."/>
            <person name="Lundin D."/>
            <person name="Andersson A."/>
            <person name="Bertilsson S."/>
            <person name="Dopson M."/>
        </authorList>
    </citation>
    <scope>NUCLEOTIDE SEQUENCE</scope>
    <source>
        <strain evidence="1">MM415B01803</strain>
    </source>
</reference>
<organism evidence="1">
    <name type="scientific">viral metagenome</name>
    <dbReference type="NCBI Taxonomy" id="1070528"/>
    <lineage>
        <taxon>unclassified sequences</taxon>
        <taxon>metagenomes</taxon>
        <taxon>organismal metagenomes</taxon>
    </lineage>
</organism>
<dbReference type="EMBL" id="MT141236">
    <property type="protein sequence ID" value="QJA56731.1"/>
    <property type="molecule type" value="Genomic_DNA"/>
</dbReference>
<name>A0A6M3IH44_9ZZZZ</name>
<gene>
    <name evidence="1" type="ORF">MM415B01803_0010</name>
</gene>
<sequence>MKKGWTDERKKSVEAWRQISKKIRGHLCPLQNEMELYTETVGGTREGLCSHTCFSIFKRAGIHRVCPCGIYSLHYVTRMSARIVKGDFDS</sequence>
<protein>
    <submittedName>
        <fullName evidence="1">Uncharacterized protein</fullName>
    </submittedName>
</protein>
<proteinExistence type="predicted"/>
<evidence type="ECO:0000313" key="1">
    <source>
        <dbReference type="EMBL" id="QJA56731.1"/>
    </source>
</evidence>